<dbReference type="PANTHER" id="PTHR14905:SF18">
    <property type="entry name" value="VON WILLEBRAND FACTOR A DOMAIN-CONTAINING 10, TANDEM DUPLICATE 1-RELATED"/>
    <property type="match status" value="1"/>
</dbReference>
<comment type="caution">
    <text evidence="2">The sequence shown here is derived from an EMBL/GenBank/DDBJ whole genome shotgun (WGS) entry which is preliminary data.</text>
</comment>
<gene>
    <name evidence="2" type="ORF">QQF64_026037</name>
</gene>
<dbReference type="EMBL" id="JAYMGO010000003">
    <property type="protein sequence ID" value="KAL1279364.1"/>
    <property type="molecule type" value="Genomic_DNA"/>
</dbReference>
<dbReference type="InterPro" id="IPR052577">
    <property type="entry name" value="VWA7"/>
</dbReference>
<proteinExistence type="predicted"/>
<accession>A0ABR3NR04</accession>
<dbReference type="InterPro" id="IPR056862">
    <property type="entry name" value="VWA7_N"/>
</dbReference>
<evidence type="ECO:0000259" key="1">
    <source>
        <dbReference type="Pfam" id="PF25107"/>
    </source>
</evidence>
<keyword evidence="3" id="KW-1185">Reference proteome</keyword>
<sequence length="110" mass="12587">PANLNSRTLAEACGLRTPENFELAIKIILYNNVMIDGTEFNSPKHHFDNEKFEEGKGLIIKGIQDIEQFIQKKEFDNARATLGKILHTLQDFYSHSNWIELENTEPLRGG</sequence>
<protein>
    <recommendedName>
        <fullName evidence="1">VWA7 N-terminal domain-containing protein</fullName>
    </recommendedName>
</protein>
<name>A0ABR3NR04_9TELE</name>
<feature type="domain" description="VWA7 N-terminal" evidence="1">
    <location>
        <begin position="9"/>
        <end position="107"/>
    </location>
</feature>
<organism evidence="2 3">
    <name type="scientific">Cirrhinus molitorella</name>
    <name type="common">mud carp</name>
    <dbReference type="NCBI Taxonomy" id="172907"/>
    <lineage>
        <taxon>Eukaryota</taxon>
        <taxon>Metazoa</taxon>
        <taxon>Chordata</taxon>
        <taxon>Craniata</taxon>
        <taxon>Vertebrata</taxon>
        <taxon>Euteleostomi</taxon>
        <taxon>Actinopterygii</taxon>
        <taxon>Neopterygii</taxon>
        <taxon>Teleostei</taxon>
        <taxon>Ostariophysi</taxon>
        <taxon>Cypriniformes</taxon>
        <taxon>Cyprinidae</taxon>
        <taxon>Labeoninae</taxon>
        <taxon>Labeonini</taxon>
        <taxon>Cirrhinus</taxon>
    </lineage>
</organism>
<dbReference type="PANTHER" id="PTHR14905">
    <property type="entry name" value="NG37"/>
    <property type="match status" value="1"/>
</dbReference>
<dbReference type="Pfam" id="PF25107">
    <property type="entry name" value="VWA7_N"/>
    <property type="match status" value="1"/>
</dbReference>
<evidence type="ECO:0000313" key="3">
    <source>
        <dbReference type="Proteomes" id="UP001558613"/>
    </source>
</evidence>
<feature type="non-terminal residue" evidence="2">
    <location>
        <position position="1"/>
    </location>
</feature>
<evidence type="ECO:0000313" key="2">
    <source>
        <dbReference type="EMBL" id="KAL1279364.1"/>
    </source>
</evidence>
<dbReference type="Proteomes" id="UP001558613">
    <property type="component" value="Unassembled WGS sequence"/>
</dbReference>
<reference evidence="2 3" key="1">
    <citation type="submission" date="2023-09" db="EMBL/GenBank/DDBJ databases">
        <authorList>
            <person name="Wang M."/>
        </authorList>
    </citation>
    <scope>NUCLEOTIDE SEQUENCE [LARGE SCALE GENOMIC DNA]</scope>
    <source>
        <strain evidence="2">GT-2023</strain>
        <tissue evidence="2">Liver</tissue>
    </source>
</reference>